<protein>
    <submittedName>
        <fullName evidence="7">NAD-glutamate dehydrogenase</fullName>
    </submittedName>
</protein>
<dbReference type="InterPro" id="IPR049059">
    <property type="entry name" value="NAD_Glu_DH_HM1"/>
</dbReference>
<dbReference type="SUPFAM" id="SSF51735">
    <property type="entry name" value="NAD(P)-binding Rossmann-fold domains"/>
    <property type="match status" value="1"/>
</dbReference>
<dbReference type="InterPro" id="IPR046346">
    <property type="entry name" value="Aminoacid_DH-like_N_sf"/>
</dbReference>
<dbReference type="InterPro" id="IPR048381">
    <property type="entry name" value="GDH_C"/>
</dbReference>
<dbReference type="InterPro" id="IPR049064">
    <property type="entry name" value="NAD_Glu_DH_ACT3"/>
</dbReference>
<dbReference type="InterPro" id="IPR036291">
    <property type="entry name" value="NAD(P)-bd_dom_sf"/>
</dbReference>
<dbReference type="RefSeq" id="WP_221007534.1">
    <property type="nucleotide sequence ID" value="NZ_CP081150.1"/>
</dbReference>
<evidence type="ECO:0000259" key="3">
    <source>
        <dbReference type="Pfam" id="PF21074"/>
    </source>
</evidence>
<dbReference type="Proteomes" id="UP000825679">
    <property type="component" value="Chromosome"/>
</dbReference>
<dbReference type="Pfam" id="PF21078">
    <property type="entry name" value="GDH_HM3"/>
    <property type="match status" value="1"/>
</dbReference>
<dbReference type="InterPro" id="IPR049058">
    <property type="entry name" value="NAD_Glu_DH_HM2"/>
</dbReference>
<dbReference type="PANTHER" id="PTHR43403">
    <property type="entry name" value="NAD-SPECIFIC GLUTAMATE DEHYDROGENASE"/>
    <property type="match status" value="1"/>
</dbReference>
<feature type="domain" description="NAD-glutamate dehydrogenase ACT3" evidence="6">
    <location>
        <begin position="524"/>
        <end position="585"/>
    </location>
</feature>
<keyword evidence="1" id="KW-0560">Oxidoreductase</keyword>
<dbReference type="SUPFAM" id="SSF53223">
    <property type="entry name" value="Aminoacid dehydrogenase-like, N-terminal domain"/>
    <property type="match status" value="1"/>
</dbReference>
<name>A0ABX8Z9A1_9NEIS</name>
<keyword evidence="8" id="KW-1185">Reference proteome</keyword>
<proteinExistence type="predicted"/>
<dbReference type="PIRSF" id="PIRSF036761">
    <property type="entry name" value="GDH_Mll4104"/>
    <property type="match status" value="1"/>
</dbReference>
<gene>
    <name evidence="7" type="ORF">K4H28_06355</name>
</gene>
<organism evidence="7 8">
    <name type="scientific">Deefgea tanakiae</name>
    <dbReference type="NCBI Taxonomy" id="2865840"/>
    <lineage>
        <taxon>Bacteria</taxon>
        <taxon>Pseudomonadati</taxon>
        <taxon>Pseudomonadota</taxon>
        <taxon>Betaproteobacteria</taxon>
        <taxon>Neisseriales</taxon>
        <taxon>Chitinibacteraceae</taxon>
        <taxon>Deefgea</taxon>
    </lineage>
</organism>
<evidence type="ECO:0000259" key="2">
    <source>
        <dbReference type="Pfam" id="PF05088"/>
    </source>
</evidence>
<feature type="domain" description="NAD-specific glutamate dehydrogenase C-terminal" evidence="3">
    <location>
        <begin position="1219"/>
        <end position="1540"/>
    </location>
</feature>
<feature type="domain" description="NAD-glutamate dehydrogenase N-terminal ACT1" evidence="4">
    <location>
        <begin position="5"/>
        <end position="141"/>
    </location>
</feature>
<evidence type="ECO:0000313" key="8">
    <source>
        <dbReference type="Proteomes" id="UP000825679"/>
    </source>
</evidence>
<dbReference type="InterPro" id="IPR024727">
    <property type="entry name" value="NAD_Glu_DH_N_ACT1"/>
</dbReference>
<feature type="domain" description="NAD-glutamate dehydrogenase ACT2" evidence="5">
    <location>
        <begin position="368"/>
        <end position="457"/>
    </location>
</feature>
<dbReference type="InterPro" id="IPR049056">
    <property type="entry name" value="NAD_Glu_DH_HM3"/>
</dbReference>
<reference evidence="7 8" key="1">
    <citation type="submission" date="2021-08" db="EMBL/GenBank/DDBJ databases">
        <title>complete genome sequencing of Deefgea sp. D25.</title>
        <authorList>
            <person name="Bae J.-W."/>
            <person name="Gim D.-H."/>
        </authorList>
    </citation>
    <scope>NUCLEOTIDE SEQUENCE [LARGE SCALE GENOMIC DNA]</scope>
    <source>
        <strain evidence="7 8">D25</strain>
    </source>
</reference>
<accession>A0ABX8Z9A1</accession>
<dbReference type="InterPro" id="IPR049062">
    <property type="entry name" value="NAD_Glu_DH_ACT2"/>
</dbReference>
<dbReference type="InterPro" id="IPR028971">
    <property type="entry name" value="NAD-GDH_cat"/>
</dbReference>
<evidence type="ECO:0000259" key="4">
    <source>
        <dbReference type="Pfam" id="PF21075"/>
    </source>
</evidence>
<dbReference type="Pfam" id="PF21073">
    <property type="entry name" value="GDH_HM1"/>
    <property type="match status" value="1"/>
</dbReference>
<sequence>MTALIQSFYANVPEEDLQERSIEDLAAAVLAQRRMARIRPAKERLVRIYNPSLSEHGWQSPHTVIEITQEDMPFLVDSVGIALNNMKCSVYRVIHPVLIVQRDEVGQLVMQKGIECKESWMHFEINRISDPSQIATIANEINQALDSIAIAVADWPSMTERVSNALEQLRVTKPEKPSTSKKETIAFLEWLLAGHFVFLGLRDYQFESGSLNIIPHSGKGLLRDAGLPSPSHVWSSLSPDLRAVAYAPERLLMLTKSDRRSLIHRSAYLDTVLLRNISDSGELLGELRIVGLYSASAYTAPPRQIPILRQKIDHALSYCNAELTGYRGKALLNVLDTYPRDELIEIEIPELARIADGIVSLHERHRVRAFFRDDIYRRYVSVMVFVPRDNYSTDVRIKIEALLMQHLSGSASEFTVFLGDNPLARIHYIIRRTAAKTASYNSKLIEAEIAQVAQRWQDDLKQQLIQSCGEERGSVLHQKYLHAFPAAYCADFSARAAIYDIESLETALNQQSIVATLTPGSALDAGIWRLKLYQHRPIELSDCLPLLESLGLRIVDERPYVLQLSPESAWLVDIGVRLPASTSLEQPEQRQRLLAAFVAQSKGLSENDKLNQLVLHHGLAWREVFVLRAYARYLKQVALKYSIEMIADCLLMHGTQTQQLAQAFQLLHHPSQAEPAVAEIVLEEIAQAAKAMPNIDDERILTSLMAAIRATLRTNFYQNGGDKTYLSLKIASAEIPLMPQPVPMCEIFVYSPQMEGVHLRGGKVARGGLRWSDRREDFRTEVLGLVKAQMVKNTVIVPVGSKGGFVVKNPPAEREAFLASGIACYQMFIRGLLDLTDNFKNGQITPPNDVLRRDGDDPYLVVAADKGTATFSDIANAISQEYNFWLDDAFASGGSVGYDHKKMGITARGAWISVERSFKELGLDTNTEAFTAVGIGDMSGDVFGNGLLRTKTIRLLAAFDHRHIFFDPNPNAEVAFQERARMFNLPRSSWADYDATLISQGGGVFARNLKKIKLSSEIRTILAIEELELEPDLLIQAILKAPVDLLYNGGIGTYVKSSTQTQAEANDRGNDAVRVDGKDLRCKVIAEGGNLGFTQLGRIEYALHGGRIHTDAIDNSAGVDCSDHEVNIKILLSKIVNDGDLTLKQRNEVLASMTDEVGLLVLRDNELQTQAVSLEFSQSLSLLPVHTRLMQALEQAGKLSRRIEYLPTQSQLAERQQNGLGLSRPELAVLLAYAKIVIKQELLAETLIDDPKWHTLLQRYFPALLVEKFNNQIANHPLRREIVATQLTNHVVNRYGISCVYRLQEETEKTCSDIVDALIAAESLLDSESLSLEIEQSSVIATGQTLLLLSIRRQTERVARWLLQQNLKAAQLEHMRTCAALTLPHLPQQLISSPAHATQAQAWHKAGIGTELAMKVMAVQESQSLLELSQFNNDSGQLAEHMRMYLEVGEALNLKWLAQAIEQLPRDNRWQTLARLAARDDLQRLHIELFKQAWEQHRAELQLWLNQNQPARERVAAMFAELSTSMPDLAMISAALRELRQRLIV</sequence>
<dbReference type="Pfam" id="PF21074">
    <property type="entry name" value="GDH_C"/>
    <property type="match status" value="1"/>
</dbReference>
<dbReference type="Gene3D" id="3.40.50.720">
    <property type="entry name" value="NAD(P)-binding Rossmann-like Domain"/>
    <property type="match status" value="1"/>
</dbReference>
<evidence type="ECO:0000256" key="1">
    <source>
        <dbReference type="ARBA" id="ARBA00023002"/>
    </source>
</evidence>
<evidence type="ECO:0000313" key="7">
    <source>
        <dbReference type="EMBL" id="QZA79015.1"/>
    </source>
</evidence>
<dbReference type="Pfam" id="PF21079">
    <property type="entry name" value="GDH_HM2"/>
    <property type="match status" value="1"/>
</dbReference>
<feature type="domain" description="NAD-glutamate dehydrogenase catalytic" evidence="2">
    <location>
        <begin position="685"/>
        <end position="1174"/>
    </location>
</feature>
<dbReference type="InterPro" id="IPR007780">
    <property type="entry name" value="NAD_Glu_DH_bac"/>
</dbReference>
<dbReference type="PANTHER" id="PTHR43403:SF1">
    <property type="entry name" value="NAD-SPECIFIC GLUTAMATE DEHYDROGENASE"/>
    <property type="match status" value="1"/>
</dbReference>
<evidence type="ECO:0000259" key="5">
    <source>
        <dbReference type="Pfam" id="PF21076"/>
    </source>
</evidence>
<dbReference type="Pfam" id="PF21077">
    <property type="entry name" value="GDH_ACT3"/>
    <property type="match status" value="1"/>
</dbReference>
<dbReference type="Pfam" id="PF21076">
    <property type="entry name" value="GDH_ACT2"/>
    <property type="match status" value="1"/>
</dbReference>
<dbReference type="Pfam" id="PF21075">
    <property type="entry name" value="GDH_ACT1"/>
    <property type="match status" value="1"/>
</dbReference>
<dbReference type="EMBL" id="CP081150">
    <property type="protein sequence ID" value="QZA79015.1"/>
    <property type="molecule type" value="Genomic_DNA"/>
</dbReference>
<dbReference type="Pfam" id="PF05088">
    <property type="entry name" value="Bac_GDH_CD"/>
    <property type="match status" value="1"/>
</dbReference>
<evidence type="ECO:0000259" key="6">
    <source>
        <dbReference type="Pfam" id="PF21077"/>
    </source>
</evidence>